<comment type="catalytic activity">
    <reaction evidence="10">
        <text>chorismate + L-glutamine = anthranilate + pyruvate + L-glutamate + H(+)</text>
        <dbReference type="Rhea" id="RHEA:21732"/>
        <dbReference type="ChEBI" id="CHEBI:15361"/>
        <dbReference type="ChEBI" id="CHEBI:15378"/>
        <dbReference type="ChEBI" id="CHEBI:16567"/>
        <dbReference type="ChEBI" id="CHEBI:29748"/>
        <dbReference type="ChEBI" id="CHEBI:29985"/>
        <dbReference type="ChEBI" id="CHEBI:58359"/>
        <dbReference type="EC" id="4.1.3.27"/>
    </reaction>
</comment>
<dbReference type="Proteomes" id="UP000266287">
    <property type="component" value="Unassembled WGS sequence"/>
</dbReference>
<dbReference type="GO" id="GO:0046872">
    <property type="term" value="F:metal ion binding"/>
    <property type="evidence" value="ECO:0007669"/>
    <property type="project" value="UniProtKB-KW"/>
</dbReference>
<evidence type="ECO:0000256" key="10">
    <source>
        <dbReference type="ARBA" id="ARBA00047683"/>
    </source>
</evidence>
<accession>A0A399FX34</accession>
<protein>
    <recommendedName>
        <fullName evidence="4">Anthranilate synthase component 1</fullName>
        <ecNumber evidence="3">2.6.1.85</ecNumber>
    </recommendedName>
</protein>
<evidence type="ECO:0000256" key="9">
    <source>
        <dbReference type="ARBA" id="ARBA00025634"/>
    </source>
</evidence>
<dbReference type="InterPro" id="IPR015890">
    <property type="entry name" value="Chorismate_C"/>
</dbReference>
<keyword evidence="5 14" id="KW-0808">Transferase</keyword>
<dbReference type="PRINTS" id="PR00095">
    <property type="entry name" value="ANTSNTHASEI"/>
</dbReference>
<evidence type="ECO:0000256" key="4">
    <source>
        <dbReference type="ARBA" id="ARBA00020653"/>
    </source>
</evidence>
<evidence type="ECO:0000256" key="6">
    <source>
        <dbReference type="ARBA" id="ARBA00022723"/>
    </source>
</evidence>
<dbReference type="InterPro" id="IPR005801">
    <property type="entry name" value="ADC_synthase"/>
</dbReference>
<dbReference type="EC" id="2.6.1.85" evidence="3"/>
<evidence type="ECO:0000256" key="3">
    <source>
        <dbReference type="ARBA" id="ARBA00013139"/>
    </source>
</evidence>
<evidence type="ECO:0000256" key="11">
    <source>
        <dbReference type="SAM" id="MobiDB-lite"/>
    </source>
</evidence>
<dbReference type="EMBL" id="NDHY01000008">
    <property type="protein sequence ID" value="RII00046.1"/>
    <property type="molecule type" value="Genomic_DNA"/>
</dbReference>
<evidence type="ECO:0000259" key="13">
    <source>
        <dbReference type="Pfam" id="PF04715"/>
    </source>
</evidence>
<feature type="domain" description="Anthranilate synthase component I N-terminal" evidence="13">
    <location>
        <begin position="15"/>
        <end position="151"/>
    </location>
</feature>
<comment type="caution">
    <text evidence="14">The sequence shown here is derived from an EMBL/GenBank/DDBJ whole genome shotgun (WGS) entry which is preliminary data.</text>
</comment>
<dbReference type="NCBIfam" id="TIGR00553">
    <property type="entry name" value="pabB"/>
    <property type="match status" value="1"/>
</dbReference>
<keyword evidence="14" id="KW-0032">Aminotransferase</keyword>
<feature type="region of interest" description="Disordered" evidence="11">
    <location>
        <begin position="277"/>
        <end position="296"/>
    </location>
</feature>
<evidence type="ECO:0000256" key="8">
    <source>
        <dbReference type="ARBA" id="ARBA00023239"/>
    </source>
</evidence>
<dbReference type="PANTHER" id="PTHR11236:SF48">
    <property type="entry name" value="ISOCHORISMATE SYNTHASE MENF"/>
    <property type="match status" value="1"/>
</dbReference>
<name>A0A399FX34_UNCN2</name>
<dbReference type="Pfam" id="PF00425">
    <property type="entry name" value="Chorismate_bind"/>
    <property type="match status" value="1"/>
</dbReference>
<evidence type="ECO:0000313" key="15">
    <source>
        <dbReference type="Proteomes" id="UP000266287"/>
    </source>
</evidence>
<evidence type="ECO:0000256" key="5">
    <source>
        <dbReference type="ARBA" id="ARBA00022679"/>
    </source>
</evidence>
<dbReference type="GO" id="GO:0009396">
    <property type="term" value="P:folic acid-containing compound biosynthetic process"/>
    <property type="evidence" value="ECO:0007669"/>
    <property type="project" value="InterPro"/>
</dbReference>
<sequence>MNELPHVAIDVPSELSPIEALGVFASEPNSFILSSGLNTGSGWQYSFAGTRPFLVFRSKGKETEVTTDSLKKKIVGNPFDILKEILAKYKDASASPFPLFPGVAVGYFGYGLSSHIEELPITAVDDLALPDCYLCFYDTIITFDQLNRKIQLYSSRLSGGETISSEEVGEKLHQAKIRERNIHTFSKKESPSIISNFQKEDYLQAIVRAKDYIDRSDIYQINLSQRLMMKAGIPPFELYRRLCILNPSPFASFLNFEGISVVGSSPERFLRLRNREVETSPMKGTRPRGESAREDKKLEKELLSSEKEKAELIMIVDLERNDLGRVCEYGSVRVKESRNIEKYATVFQTTATIIGTLREDKDAIDLLRASFPGGSVTGVPKVRAMELIDELEPTQRSVYTGAIGYISFTGEIDLNIAIRTFLIKNERAYFQVGGGIVADSEPEAEYEETLTKARALIQVLTEVTEAQRHKGTKKPKL</sequence>
<reference evidence="14 15" key="1">
    <citation type="submission" date="2018-08" db="EMBL/GenBank/DDBJ databases">
        <title>Draft genome of candidate division NPL-UPA2 bacterium Unc8 that adapted to ultra-basic serpentinizing groundwater.</title>
        <authorList>
            <person name="Ishii S."/>
            <person name="Suzuki S."/>
            <person name="Nealson K.H."/>
        </authorList>
    </citation>
    <scope>NUCLEOTIDE SEQUENCE [LARGE SCALE GENOMIC DNA]</scope>
    <source>
        <strain evidence="14">Unc8</strain>
    </source>
</reference>
<keyword evidence="6" id="KW-0479">Metal-binding</keyword>
<comment type="subunit">
    <text evidence="2">Heterotetramer consisting of two non-identical subunits: a beta subunit (TrpG) and a large alpha subunit (TrpE).</text>
</comment>
<dbReference type="InterPro" id="IPR019999">
    <property type="entry name" value="Anth_synth_I-like"/>
</dbReference>
<evidence type="ECO:0000256" key="1">
    <source>
        <dbReference type="ARBA" id="ARBA00001946"/>
    </source>
</evidence>
<evidence type="ECO:0000259" key="12">
    <source>
        <dbReference type="Pfam" id="PF00425"/>
    </source>
</evidence>
<keyword evidence="7" id="KW-0460">Magnesium</keyword>
<dbReference type="GO" id="GO:0000162">
    <property type="term" value="P:L-tryptophan biosynthetic process"/>
    <property type="evidence" value="ECO:0007669"/>
    <property type="project" value="TreeGrafter"/>
</dbReference>
<dbReference type="Pfam" id="PF04715">
    <property type="entry name" value="Anth_synt_I_N"/>
    <property type="match status" value="1"/>
</dbReference>
<dbReference type="GO" id="GO:0004049">
    <property type="term" value="F:anthranilate synthase activity"/>
    <property type="evidence" value="ECO:0007669"/>
    <property type="project" value="UniProtKB-EC"/>
</dbReference>
<dbReference type="InterPro" id="IPR005802">
    <property type="entry name" value="ADC_synth_comp_1"/>
</dbReference>
<dbReference type="GO" id="GO:0046820">
    <property type="term" value="F:4-amino-4-deoxychorismate synthase activity"/>
    <property type="evidence" value="ECO:0007669"/>
    <property type="project" value="UniProtKB-EC"/>
</dbReference>
<feature type="domain" description="Chorismate-utilising enzyme C-terminal" evidence="12">
    <location>
        <begin position="199"/>
        <end position="452"/>
    </location>
</feature>
<comment type="cofactor">
    <cofactor evidence="1">
        <name>Mg(2+)</name>
        <dbReference type="ChEBI" id="CHEBI:18420"/>
    </cofactor>
</comment>
<evidence type="ECO:0000256" key="2">
    <source>
        <dbReference type="ARBA" id="ARBA00011575"/>
    </source>
</evidence>
<dbReference type="AlphaFoldDB" id="A0A399FX34"/>
<comment type="function">
    <text evidence="9">Part of a heterotetrameric complex that catalyzes the two-step biosynthesis of anthranilate, an intermediate in the biosynthesis of L-tryptophan. In the first step, the glutamine-binding beta subunit (TrpG) of anthranilate synthase (AS) provides the glutamine amidotransferase activity which generates ammonia as a substrate that, along with chorismate, is used in the second step, catalyzed by the large alpha subunit of AS (TrpE) to produce anthranilate. In the absence of TrpG, TrpE can synthesize anthranilate directly from chorismate and high concentrations of ammonia.</text>
</comment>
<dbReference type="Gene3D" id="3.60.120.10">
    <property type="entry name" value="Anthranilate synthase"/>
    <property type="match status" value="1"/>
</dbReference>
<keyword evidence="8" id="KW-0456">Lyase</keyword>
<organism evidence="14 15">
    <name type="scientific">candidate division NPL-UPA2 bacterium Unc8</name>
    <dbReference type="NCBI Taxonomy" id="1980939"/>
    <lineage>
        <taxon>Bacteria</taxon>
    </lineage>
</organism>
<feature type="compositionally biased region" description="Basic and acidic residues" evidence="11">
    <location>
        <begin position="287"/>
        <end position="296"/>
    </location>
</feature>
<dbReference type="SUPFAM" id="SSF56322">
    <property type="entry name" value="ADC synthase"/>
    <property type="match status" value="1"/>
</dbReference>
<gene>
    <name evidence="14" type="primary">pabB</name>
    <name evidence="14" type="ORF">B9J77_03815</name>
</gene>
<evidence type="ECO:0000256" key="7">
    <source>
        <dbReference type="ARBA" id="ARBA00022842"/>
    </source>
</evidence>
<dbReference type="PANTHER" id="PTHR11236">
    <property type="entry name" value="AMINOBENZOATE/ANTHRANILATE SYNTHASE"/>
    <property type="match status" value="1"/>
</dbReference>
<evidence type="ECO:0000313" key="14">
    <source>
        <dbReference type="EMBL" id="RII00046.1"/>
    </source>
</evidence>
<dbReference type="InterPro" id="IPR006805">
    <property type="entry name" value="Anth_synth_I_N"/>
</dbReference>
<proteinExistence type="predicted"/>